<feature type="domain" description="PI3K/PI4K catalytic" evidence="12">
    <location>
        <begin position="2154"/>
        <end position="2504"/>
    </location>
</feature>
<dbReference type="InterPro" id="IPR039414">
    <property type="entry name" value="SMG1_PIKKc"/>
</dbReference>
<keyword evidence="6" id="KW-0418">Kinase</keyword>
<dbReference type="InterPro" id="IPR016024">
    <property type="entry name" value="ARM-type_fold"/>
</dbReference>
<sequence length="3661" mass="410675">MSEVLNVEYVKSPEKDAKSNGTGNAGDGRGDQQTPPSTTRAVDRRGRGESSYITENRLKHSSSRSDLSMRDDRNHSYSGREGHRSDHRSKEKSRRSTSRGGTPQTQPNSTNNTNSISNNSGNNPSYISRGRRNDEIDRRGNSNNNLRSGRRVDDAQRSRPQGPPQTSNSGYEKKVVEGKDGNKTFIEDPLIKLMKRITRVGFERERRLTSARQLKDYLHGPEVKTTKSPKQIFDAIESLQSVLFERSGKELKQEVALCIGILGSYLGQEIPGFFEWVFTNVNSSDTDVKAFVSLALLEMLKQDESLQRARDFMGNVMVNIQHMLESANASYLLIVVMDIIIVIARVYPHVFSSCFREVSDIVIGWLIDPTQNMHLIDHMSSALVQLQPFWKSDIQFSVMLLGQFTEDLEIMLGQDLNQAIQGSSDTSVKTVTEKITALLRVFYTVVLSLGDSISTLKGGQINVDFLAQLLNKLLGSLGPALKNGSAESITIISNDSARLLLHQLSAEHAMSCGDIILPYIISQTVSSKITSDPVAVSVLRLLKKIVEIFSTQLPVYFLGHLLGPGSALLVYRFSHCPQVLTEMMAVYHSLLALKSVPLLEEAYRLVLSDLEVGFNILLHQGQQKPLQLVTGENPFRASHYSLRQAQQAIMFNIGALTEIANTKSNLIGMWALSPSIFTLLSSNLLLIDPWMNKYQAQVVYTILHAFYSHCNRHANFMSSSILLSPPGQLDITRLATMSQATNKNLSEILRIIVTLLDSEETAFDCRCLLMKWTSDIIAGLTSTPNVYTTPALSSFINSIIMQGYHREQQILQCSAQCLKSMYKTATNFAESTTKKCMELCVYRLSDTRKTVRESFLSLLKILPLDKILNMALFEGEEEWMSSERKNKEVGLTAAWHVRRAHMAHAPTGNFHSHNFRHIMAFILNGTQQSQNGSYHWLEAMYHAKQRNGKSKMRSDLSVNLTDIIDNNESLLWFWATWECAQFAILSRLRTPLGKAPETFMAIEGVIKAFAAESQNFNNLDDVQEKRDSVRGEKVGEFVCLQRVHLLMNFMEHLDKLLYNAYEGCSVAMPSVHKVVKTFFRTNRNTCQEWLSRIRMALLTISTHCGMWAMAVRQAYELLRDLEDAGTTQSAVFEQALVYLVQALCELNAPESIVGLYQIFKDSTGRSMTWILAAAEKANKRYEKAATEFQSSMTALMLGESSDMGEDLDSLHSPRGSPRHKENPKFTGLNSGKANKSFLPATVNFVANQVTDCYMRLCDWASIVQWQESMAQKHQQWQADGTTTGGIIKFTVDINYIKALSDFEKGNLEGIKQNLELIPGMSLTENSCQRPEGCGGLSSWDIRREEDQLHRMFIKASTQLMEQTDTLYRTDTVRCIQQAERLGDGLLKVCAMDWPPALLPDCLTQLASLVALRKQLDARQNTTSLIPLSTCLDPGVEDDLSVYNQLIRTINLQQRLLVCDKYTELREQLSNIHLAAATAARKQLNVATAEEILLRQAGSILSTQPESLLTAMTSIRSRAIAGCSMQKEMLKMQREGAKLLRTIGKQRSSLDVLAGSVIASSWPTDGTSSWTLETDCAQLNAKSLLTLVKWLQADPKLLSSLTTQIAQFGQNNDSVPPSSLVSHLSSLLDLEKIAVSLGQASLLESGTSIGDNAMLPDTEGIIGRLLHLSSVQSPILAKSWFTLAGWCYKWGRKAVDNASNGYVKLTEDEEAQVLNILPKGTSKEEREKVLSVLSQIHNMESSEEDIIDEDQSMYDDGTETTRKQLLACSLSLVGAPDLCVEKLLVVWRGVVKRVYHYYQLSAKAYFTYLHVNGLSDNVDNKGGNIISTLRLLRLLVKHASELREVLETGLSQTPTSPWKGIIPQLFSRLSHPESYVRQSISELLCRIALDAPHLIVYPAVVGSSSKIQVKIPVQKGFLKPFLSQEECQEDDDLVPELEDPVCVVDDEEIDEGSSPELQACLSSIVETLSKLNPQMIAEVQLMVQELRRITLLWEELWLGTLNQHQADVHKRLAQLDAEIKRVEANKSLSKAMKTTVIKEKHRTIMKPTLYTMEHLNEITSQPAQTPQEKSFQFSYGKQINAALQRLREPPDPSNPQDTWSLFKCIHHSLQQRAQKRNSLQLKMEDISPKLAALTNSVIPMPGLTSAGKIITIAAVHSTTQILPTKTKPKKLIFVGSDGKKHPYLFKGLEDLHLDERIMQFLSIVNTMFTHHKRGYESRHLYRARHYSVTPLGPRSGLIQWVEGATALFSLYKKWQQREALAQALKPMNSANAVQPVMPNIPRPSEVFFNKLTPALKEKGIDNVDNRKEWPLSVLRKVLDDLMDETPDDLLSKEIWCCSSGAGEWWQVTQSYARSTAVMSMIGYIIGLGDRHLDNVLVDLATGEVVHIDYNVCFEKGKGLRVPERVPFRMTANIETALGLTGVEGTFRVSSEHVMKTMRKGRESLLTLLEAFVYDPLVDWTTGGDGGYTGAFYGGEMGQAGGPGGDNRQSKQQMERDITTSMFSIRLTEMESAWAKNKSDLLSSLPVLASGVQDWMKTSDKLEEAAAGMEGLHVIQQTLLDAQSEPHHTISTLSDRYSDYMVLKATQDQVMASVGDKINEYSNLHKIHLMSLEKLQSSSFQAMCADVSSPLDLGPPSFAAASSFLQSAGQSQIISQCEQLETEMFTLLDQKRALLHNVVKILHTYNTVISQFGSAFAEDNRTFRFLGWLQELIGDFTSNKCEEIMSHHHDLYSPSPASQISKAQNVFNVESKLQNLLTDTNAKLIKLMDRRAQEANETITLEGQIQEADETIRIFVHENGLEGERSLMSVIVSALYTLNKRYLLMEGAAAGAGDRLMDLTSRDGDWFLDELCSMSGNVNHFLETLNQYTQICDLAHVKNLQHSLRATHNVYIALQDLNMNFRSIILPETMKLTQSQDEHFLNILSQLENLIQQSRMPLDALVAQVEIMHRNAIMGIEDKKPEVYMEIKRLQQEFMNLLQKGCNSSSVKQYSDQLTSGQMLLMGFNGLFTRLEADFAELLDSMESLEVPAVWKKVDTVREAKSMQLSNFSSTTRPLLVNIFFLKRLQAMQDFFYMTTQFAEALQGVSGGITYDEEQMTKPVKRFIADFVRKQVLGFPSQVLGYIICVFLGELGVNVKAEIELKDIGAELKVPLDLLCKKGMETCLTSGQFQHRHLTQVTALTSSLDTAWRKLDLAKRLDAHIVLMKGQVQRCQPQLARFQWLHEDLFIQAGRQHSQMVHPGRAAVMSEMKKTAQALISQESLITSCLERYGQMEASISQRLRWAAGANPSLNNVLGNFEKAAIYRKKFIEEENKRVSDCSILCNGILHLETLRTQTHEASSADTAFCQLLNKCSECCMMLESTSSSVSELELNIINIQPLNEFEKSDLNWIKRAIEAVDKTVTESKKRMEQIAISLIECQRGIKDTVALIKVHLSSHHKLMSDIRSILKTLAKLEEQDFGEEVKPGSIRAYLAQYKIFSEKITAILKTVVSEMTTRDEMAQSVQDMEALKSQLDVVYDSLSEFAPSIMTTSMVMATEQNDPVSSELDNKKIFDPALRAVLHSKDRSSPPLLNQNSPAGQSTAVVKPQGKKEKERVSRDPKTGKAVQERNSYAVGVWRRVKMKLEGRDPDPNKRMSVAEQVDYIIKEAKNPDNLAVLYEGWTPWV</sequence>
<dbReference type="PANTHER" id="PTHR11139">
    <property type="entry name" value="ATAXIA TELANGIECTASIA MUTATED ATM -RELATED"/>
    <property type="match status" value="1"/>
</dbReference>
<feature type="compositionally biased region" description="Low complexity" evidence="11">
    <location>
        <begin position="98"/>
        <end position="128"/>
    </location>
</feature>
<comment type="catalytic activity">
    <reaction evidence="9">
        <text>L-threonyl-[protein] + ATP = O-phospho-L-threonyl-[protein] + ADP + H(+)</text>
        <dbReference type="Rhea" id="RHEA:46608"/>
        <dbReference type="Rhea" id="RHEA-COMP:11060"/>
        <dbReference type="Rhea" id="RHEA-COMP:11605"/>
        <dbReference type="ChEBI" id="CHEBI:15378"/>
        <dbReference type="ChEBI" id="CHEBI:30013"/>
        <dbReference type="ChEBI" id="CHEBI:30616"/>
        <dbReference type="ChEBI" id="CHEBI:61977"/>
        <dbReference type="ChEBI" id="CHEBI:456216"/>
        <dbReference type="EC" id="2.7.11.1"/>
    </reaction>
</comment>
<evidence type="ECO:0000259" key="12">
    <source>
        <dbReference type="PROSITE" id="PS50290"/>
    </source>
</evidence>
<dbReference type="Pfam" id="PF02260">
    <property type="entry name" value="FATC"/>
    <property type="match status" value="1"/>
</dbReference>
<evidence type="ECO:0000313" key="15">
    <source>
        <dbReference type="EMBL" id="CAL1541344.1"/>
    </source>
</evidence>
<evidence type="ECO:0000256" key="3">
    <source>
        <dbReference type="ARBA" id="ARBA00022527"/>
    </source>
</evidence>
<dbReference type="PANTHER" id="PTHR11139:SF71">
    <property type="entry name" value="SERINE_THREONINE-PROTEIN KINASE SMG1"/>
    <property type="match status" value="1"/>
</dbReference>
<feature type="region of interest" description="Disordered" evidence="11">
    <location>
        <begin position="1202"/>
        <end position="1230"/>
    </location>
</feature>
<feature type="compositionally biased region" description="Basic and acidic residues" evidence="11">
    <location>
        <begin position="3585"/>
        <end position="3598"/>
    </location>
</feature>
<feature type="region of interest" description="Disordered" evidence="11">
    <location>
        <begin position="1"/>
        <end position="177"/>
    </location>
</feature>
<dbReference type="EC" id="2.7.11.1" evidence="2"/>
<dbReference type="SMART" id="SM01345">
    <property type="entry name" value="Rapamycin_bind"/>
    <property type="match status" value="1"/>
</dbReference>
<comment type="similarity">
    <text evidence="1">Belongs to the PI3/PI4-kinase family.</text>
</comment>
<dbReference type="SMART" id="SM01343">
    <property type="entry name" value="FATC"/>
    <property type="match status" value="1"/>
</dbReference>
<feature type="compositionally biased region" description="Basic residues" evidence="11">
    <location>
        <begin position="85"/>
        <end position="97"/>
    </location>
</feature>
<comment type="catalytic activity">
    <reaction evidence="10">
        <text>L-seryl-[protein] + ATP = O-phospho-L-seryl-[protein] + ADP + H(+)</text>
        <dbReference type="Rhea" id="RHEA:17989"/>
        <dbReference type="Rhea" id="RHEA-COMP:9863"/>
        <dbReference type="Rhea" id="RHEA-COMP:11604"/>
        <dbReference type="ChEBI" id="CHEBI:15378"/>
        <dbReference type="ChEBI" id="CHEBI:29999"/>
        <dbReference type="ChEBI" id="CHEBI:30616"/>
        <dbReference type="ChEBI" id="CHEBI:83421"/>
        <dbReference type="ChEBI" id="CHEBI:456216"/>
        <dbReference type="EC" id="2.7.11.1"/>
    </reaction>
</comment>
<feature type="compositionally biased region" description="Basic and acidic residues" evidence="11">
    <location>
        <begin position="131"/>
        <end position="140"/>
    </location>
</feature>
<evidence type="ECO:0000256" key="1">
    <source>
        <dbReference type="ARBA" id="ARBA00011031"/>
    </source>
</evidence>
<evidence type="ECO:0000259" key="14">
    <source>
        <dbReference type="PROSITE" id="PS51190"/>
    </source>
</evidence>
<dbReference type="InterPro" id="IPR003152">
    <property type="entry name" value="FATC_dom"/>
</dbReference>
<name>A0AAV2I3S4_LYMST</name>
<dbReference type="EMBL" id="CAXITT010000426">
    <property type="protein sequence ID" value="CAL1541344.1"/>
    <property type="molecule type" value="Genomic_DNA"/>
</dbReference>
<evidence type="ECO:0000256" key="10">
    <source>
        <dbReference type="ARBA" id="ARBA00048679"/>
    </source>
</evidence>
<evidence type="ECO:0000256" key="8">
    <source>
        <dbReference type="ARBA" id="ARBA00023161"/>
    </source>
</evidence>
<dbReference type="Proteomes" id="UP001497497">
    <property type="component" value="Unassembled WGS sequence"/>
</dbReference>
<dbReference type="Gene3D" id="1.10.1070.11">
    <property type="entry name" value="Phosphatidylinositol 3-/4-kinase, catalytic domain"/>
    <property type="match status" value="1"/>
</dbReference>
<feature type="region of interest" description="Disordered" evidence="11">
    <location>
        <begin position="3560"/>
        <end position="3604"/>
    </location>
</feature>
<feature type="compositionally biased region" description="Basic and acidic residues" evidence="11">
    <location>
        <begin position="67"/>
        <end position="84"/>
    </location>
</feature>
<dbReference type="SUPFAM" id="SSF56112">
    <property type="entry name" value="Protein kinase-like (PK-like)"/>
    <property type="match status" value="1"/>
</dbReference>
<feature type="compositionally biased region" description="Polar residues" evidence="11">
    <location>
        <begin position="31"/>
        <end position="40"/>
    </location>
</feature>
<dbReference type="CDD" id="cd05170">
    <property type="entry name" value="PIKKc_SMG1"/>
    <property type="match status" value="1"/>
</dbReference>
<dbReference type="PROSITE" id="PS00916">
    <property type="entry name" value="PI3_4_KINASE_2"/>
    <property type="match status" value="1"/>
</dbReference>
<evidence type="ECO:0000256" key="9">
    <source>
        <dbReference type="ARBA" id="ARBA00047899"/>
    </source>
</evidence>
<keyword evidence="8" id="KW-0866">Nonsense-mediated mRNA decay</keyword>
<dbReference type="FunFam" id="3.30.1010.10:FF:000010">
    <property type="entry name" value="serine/threonine-protein kinase SMG1 isoform X1"/>
    <property type="match status" value="1"/>
</dbReference>
<dbReference type="InterPro" id="IPR036940">
    <property type="entry name" value="PI3/4_kinase_cat_sf"/>
</dbReference>
<gene>
    <name evidence="15" type="ORF">GSLYS_00014950001</name>
</gene>
<evidence type="ECO:0000256" key="5">
    <source>
        <dbReference type="ARBA" id="ARBA00022741"/>
    </source>
</evidence>
<dbReference type="FunFam" id="1.10.1070.11:FF:000008">
    <property type="entry name" value="serine/threonine-protein kinase SMG1 isoform X2"/>
    <property type="match status" value="1"/>
</dbReference>
<evidence type="ECO:0000256" key="6">
    <source>
        <dbReference type="ARBA" id="ARBA00022777"/>
    </source>
</evidence>
<proteinExistence type="inferred from homology"/>
<dbReference type="Pfam" id="PF00454">
    <property type="entry name" value="PI3_PI4_kinase"/>
    <property type="match status" value="1"/>
</dbReference>
<dbReference type="GO" id="GO:0005524">
    <property type="term" value="F:ATP binding"/>
    <property type="evidence" value="ECO:0007669"/>
    <property type="project" value="UniProtKB-KW"/>
</dbReference>
<dbReference type="Pfam" id="PF15785">
    <property type="entry name" value="SMG1"/>
    <property type="match status" value="1"/>
</dbReference>
<dbReference type="SUPFAM" id="SSF48371">
    <property type="entry name" value="ARM repeat"/>
    <property type="match status" value="2"/>
</dbReference>
<dbReference type="InterPro" id="IPR011009">
    <property type="entry name" value="Kinase-like_dom_sf"/>
</dbReference>
<reference evidence="15 16" key="1">
    <citation type="submission" date="2024-04" db="EMBL/GenBank/DDBJ databases">
        <authorList>
            <consortium name="Genoscope - CEA"/>
            <person name="William W."/>
        </authorList>
    </citation>
    <scope>NUCLEOTIDE SEQUENCE [LARGE SCALE GENOMIC DNA]</scope>
</reference>
<comment type="caution">
    <text evidence="15">The sequence shown here is derived from an EMBL/GenBank/DDBJ whole genome shotgun (WGS) entry which is preliminary data.</text>
</comment>
<protein>
    <recommendedName>
        <fullName evidence="2">non-specific serine/threonine protein kinase</fullName>
        <ecNumber evidence="2">2.7.11.1</ecNumber>
    </recommendedName>
</protein>
<dbReference type="InterPro" id="IPR014009">
    <property type="entry name" value="PIK_FAT"/>
</dbReference>
<evidence type="ECO:0000256" key="4">
    <source>
        <dbReference type="ARBA" id="ARBA00022679"/>
    </source>
</evidence>
<feature type="domain" description="FATC" evidence="14">
    <location>
        <begin position="3629"/>
        <end position="3661"/>
    </location>
</feature>
<dbReference type="InterPro" id="IPR031559">
    <property type="entry name" value="SMG1"/>
</dbReference>
<evidence type="ECO:0000256" key="7">
    <source>
        <dbReference type="ARBA" id="ARBA00022840"/>
    </source>
</evidence>
<dbReference type="InterPro" id="IPR018936">
    <property type="entry name" value="PI3/4_kinase_CS"/>
</dbReference>
<dbReference type="GO" id="GO:0004674">
    <property type="term" value="F:protein serine/threonine kinase activity"/>
    <property type="evidence" value="ECO:0007669"/>
    <property type="project" value="UniProtKB-KW"/>
</dbReference>
<keyword evidence="16" id="KW-1185">Reference proteome</keyword>
<evidence type="ECO:0000256" key="2">
    <source>
        <dbReference type="ARBA" id="ARBA00012513"/>
    </source>
</evidence>
<dbReference type="InterPro" id="IPR050517">
    <property type="entry name" value="DDR_Repair_Kinase"/>
</dbReference>
<organism evidence="15 16">
    <name type="scientific">Lymnaea stagnalis</name>
    <name type="common">Great pond snail</name>
    <name type="synonym">Helix stagnalis</name>
    <dbReference type="NCBI Taxonomy" id="6523"/>
    <lineage>
        <taxon>Eukaryota</taxon>
        <taxon>Metazoa</taxon>
        <taxon>Spiralia</taxon>
        <taxon>Lophotrochozoa</taxon>
        <taxon>Mollusca</taxon>
        <taxon>Gastropoda</taxon>
        <taxon>Heterobranchia</taxon>
        <taxon>Euthyneura</taxon>
        <taxon>Panpulmonata</taxon>
        <taxon>Hygrophila</taxon>
        <taxon>Lymnaeoidea</taxon>
        <taxon>Lymnaeidae</taxon>
        <taxon>Lymnaea</taxon>
    </lineage>
</organism>
<dbReference type="PROSITE" id="PS51189">
    <property type="entry name" value="FAT"/>
    <property type="match status" value="1"/>
</dbReference>
<keyword evidence="5" id="KW-0547">Nucleotide-binding</keyword>
<dbReference type="PROSITE" id="PS51190">
    <property type="entry name" value="FATC"/>
    <property type="match status" value="1"/>
</dbReference>
<keyword evidence="4" id="KW-0808">Transferase</keyword>
<dbReference type="PROSITE" id="PS50290">
    <property type="entry name" value="PI3_4_KINASE_3"/>
    <property type="match status" value="1"/>
</dbReference>
<evidence type="ECO:0000256" key="11">
    <source>
        <dbReference type="SAM" id="MobiDB-lite"/>
    </source>
</evidence>
<evidence type="ECO:0000259" key="13">
    <source>
        <dbReference type="PROSITE" id="PS51189"/>
    </source>
</evidence>
<keyword evidence="7" id="KW-0067">ATP-binding</keyword>
<evidence type="ECO:0000313" key="16">
    <source>
        <dbReference type="Proteomes" id="UP001497497"/>
    </source>
</evidence>
<feature type="domain" description="FAT" evidence="13">
    <location>
        <begin position="1492"/>
        <end position="1904"/>
    </location>
</feature>
<dbReference type="InterPro" id="IPR000403">
    <property type="entry name" value="PI3/4_kinase_cat_dom"/>
</dbReference>
<feature type="compositionally biased region" description="Polar residues" evidence="11">
    <location>
        <begin position="3566"/>
        <end position="3579"/>
    </location>
</feature>
<dbReference type="GO" id="GO:0005634">
    <property type="term" value="C:nucleus"/>
    <property type="evidence" value="ECO:0007669"/>
    <property type="project" value="TreeGrafter"/>
</dbReference>
<dbReference type="Gene3D" id="3.30.1010.10">
    <property type="entry name" value="Phosphatidylinositol 3-kinase Catalytic Subunit, Chain A, domain 4"/>
    <property type="match status" value="1"/>
</dbReference>
<dbReference type="GO" id="GO:0000184">
    <property type="term" value="P:nuclear-transcribed mRNA catabolic process, nonsense-mediated decay"/>
    <property type="evidence" value="ECO:0007669"/>
    <property type="project" value="UniProtKB-KW"/>
</dbReference>
<dbReference type="SMART" id="SM00146">
    <property type="entry name" value="PI3Kc"/>
    <property type="match status" value="1"/>
</dbReference>
<keyword evidence="3" id="KW-0723">Serine/threonine-protein kinase</keyword>
<accession>A0AAV2I3S4</accession>